<evidence type="ECO:0000313" key="3">
    <source>
        <dbReference type="EMBL" id="RMB07762.1"/>
    </source>
</evidence>
<dbReference type="OrthoDB" id="1495896at2"/>
<dbReference type="Pfam" id="PF05751">
    <property type="entry name" value="FixH"/>
    <property type="match status" value="1"/>
</dbReference>
<name>A0A3M0CEI2_9PROT</name>
<protein>
    <submittedName>
        <fullName evidence="3">Nitrogen fixation protein FixH</fullName>
    </submittedName>
</protein>
<accession>A0A3M0CEI2</accession>
<dbReference type="InterPro" id="IPR008620">
    <property type="entry name" value="FixH"/>
</dbReference>
<keyword evidence="2" id="KW-1133">Transmembrane helix</keyword>
<evidence type="ECO:0000313" key="4">
    <source>
        <dbReference type="Proteomes" id="UP000271227"/>
    </source>
</evidence>
<dbReference type="PIRSF" id="PIRSF011386">
    <property type="entry name" value="FixH"/>
    <property type="match status" value="1"/>
</dbReference>
<evidence type="ECO:0000256" key="1">
    <source>
        <dbReference type="SAM" id="MobiDB-lite"/>
    </source>
</evidence>
<keyword evidence="2" id="KW-0812">Transmembrane</keyword>
<comment type="caution">
    <text evidence="3">The sequence shown here is derived from an EMBL/GenBank/DDBJ whole genome shotgun (WGS) entry which is preliminary data.</text>
</comment>
<reference evidence="3 4" key="1">
    <citation type="submission" date="2018-10" db="EMBL/GenBank/DDBJ databases">
        <title>Genomic Encyclopedia of Archaeal and Bacterial Type Strains, Phase II (KMG-II): from individual species to whole genera.</title>
        <authorList>
            <person name="Goeker M."/>
        </authorList>
    </citation>
    <scope>NUCLEOTIDE SEQUENCE [LARGE SCALE GENOMIC DNA]</scope>
    <source>
        <strain evidence="3 4">DSM 25217</strain>
    </source>
</reference>
<sequence>MKTMFAASAPGRRPDGTPTRPFTGRHMLMAFLGFFGVIVAVNMVMAWLAVTTFSGTVTDDAYIKGRAYNRTLEAARAQNALGWTVALDARPAGVEGTMNAGAMDLAADGGRQTLLTARFVDRSGQPVNLLDVTATLKRPARKDLDHSITLKAIGGGLYRAGVVLPLAGRWQVDLTAMGDGDTVFLERHEIWRDDPAAPARTTP</sequence>
<proteinExistence type="predicted"/>
<dbReference type="AlphaFoldDB" id="A0A3M0CEI2"/>
<dbReference type="Proteomes" id="UP000271227">
    <property type="component" value="Unassembled WGS sequence"/>
</dbReference>
<gene>
    <name evidence="3" type="ORF">BXY39_1851</name>
</gene>
<organism evidence="3 4">
    <name type="scientific">Eilatimonas milleporae</name>
    <dbReference type="NCBI Taxonomy" id="911205"/>
    <lineage>
        <taxon>Bacteria</taxon>
        <taxon>Pseudomonadati</taxon>
        <taxon>Pseudomonadota</taxon>
        <taxon>Alphaproteobacteria</taxon>
        <taxon>Kordiimonadales</taxon>
        <taxon>Kordiimonadaceae</taxon>
        <taxon>Eilatimonas</taxon>
    </lineage>
</organism>
<dbReference type="EMBL" id="REFR01000011">
    <property type="protein sequence ID" value="RMB07762.1"/>
    <property type="molecule type" value="Genomic_DNA"/>
</dbReference>
<dbReference type="InterPro" id="IPR018037">
    <property type="entry name" value="FixH_proteobacterial"/>
</dbReference>
<keyword evidence="4" id="KW-1185">Reference proteome</keyword>
<feature type="region of interest" description="Disordered" evidence="1">
    <location>
        <begin position="1"/>
        <end position="20"/>
    </location>
</feature>
<feature type="transmembrane region" description="Helical" evidence="2">
    <location>
        <begin position="28"/>
        <end position="50"/>
    </location>
</feature>
<keyword evidence="2" id="KW-0472">Membrane</keyword>
<dbReference type="InParanoid" id="A0A3M0CEI2"/>
<evidence type="ECO:0000256" key="2">
    <source>
        <dbReference type="SAM" id="Phobius"/>
    </source>
</evidence>